<dbReference type="CDD" id="cd05387">
    <property type="entry name" value="BY-kinase"/>
    <property type="match status" value="1"/>
</dbReference>
<evidence type="ECO:0000259" key="20">
    <source>
        <dbReference type="Pfam" id="PF13614"/>
    </source>
</evidence>
<dbReference type="eggNOG" id="COG3944">
    <property type="taxonomic scope" value="Bacteria"/>
</dbReference>
<reference evidence="21 22" key="1">
    <citation type="journal article" date="2012" name="Stand. Genomic Sci.">
        <title>Genome sequence of the ocean sediment bacterium Saccharomonospora marina type strain (XMU15(T)).</title>
        <authorList>
            <person name="Klenk H.P."/>
            <person name="Lu M."/>
            <person name="Lucas S."/>
            <person name="Lapidus A."/>
            <person name="Copeland A."/>
            <person name="Pitluck S."/>
            <person name="Goodwin L.A."/>
            <person name="Han C."/>
            <person name="Tapia R."/>
            <person name="Brambilla E.M."/>
            <person name="Potter G."/>
            <person name="Land M."/>
            <person name="Ivanova N."/>
            <person name="Rohde M."/>
            <person name="Goker M."/>
            <person name="Detter J.C."/>
            <person name="Li W.J."/>
            <person name="Kyrpides N.C."/>
            <person name="Woyke T."/>
        </authorList>
    </citation>
    <scope>NUCLEOTIDE SEQUENCE [LARGE SCALE GENOMIC DNA]</scope>
    <source>
        <strain evidence="21 22">XMU15</strain>
    </source>
</reference>
<evidence type="ECO:0000256" key="12">
    <source>
        <dbReference type="ARBA" id="ARBA00022840"/>
    </source>
</evidence>
<organism evidence="21 22">
    <name type="scientific">Saccharomonospora marina XMU15</name>
    <dbReference type="NCBI Taxonomy" id="882083"/>
    <lineage>
        <taxon>Bacteria</taxon>
        <taxon>Bacillati</taxon>
        <taxon>Actinomycetota</taxon>
        <taxon>Actinomycetes</taxon>
        <taxon>Pseudonocardiales</taxon>
        <taxon>Pseudonocardiaceae</taxon>
        <taxon>Saccharomonospora</taxon>
    </lineage>
</organism>
<dbReference type="Pfam" id="PF02706">
    <property type="entry name" value="Wzz"/>
    <property type="match status" value="1"/>
</dbReference>
<dbReference type="STRING" id="882083.SacmaDRAFT_1585"/>
<feature type="domain" description="Polysaccharide chain length determinant N-terminal" evidence="19">
    <location>
        <begin position="4"/>
        <end position="89"/>
    </location>
</feature>
<evidence type="ECO:0000256" key="4">
    <source>
        <dbReference type="ARBA" id="ARBA00008883"/>
    </source>
</evidence>
<dbReference type="Gene3D" id="3.40.50.300">
    <property type="entry name" value="P-loop containing nucleotide triphosphate hydrolases"/>
    <property type="match status" value="1"/>
</dbReference>
<keyword evidence="13 18" id="KW-1133">Transmembrane helix</keyword>
<dbReference type="FunFam" id="3.40.50.300:FF:000527">
    <property type="entry name" value="Tyrosine-protein kinase etk"/>
    <property type="match status" value="1"/>
</dbReference>
<dbReference type="GO" id="GO:0005886">
    <property type="term" value="C:plasma membrane"/>
    <property type="evidence" value="ECO:0007669"/>
    <property type="project" value="UniProtKB-SubCell"/>
</dbReference>
<evidence type="ECO:0000256" key="18">
    <source>
        <dbReference type="SAM" id="Phobius"/>
    </source>
</evidence>
<dbReference type="HOGENOM" id="CLU_009912_4_1_11"/>
<dbReference type="GO" id="GO:0042802">
    <property type="term" value="F:identical protein binding"/>
    <property type="evidence" value="ECO:0007669"/>
    <property type="project" value="UniProtKB-ARBA"/>
</dbReference>
<dbReference type="SUPFAM" id="SSF52540">
    <property type="entry name" value="P-loop containing nucleoside triphosphate hydrolases"/>
    <property type="match status" value="1"/>
</dbReference>
<dbReference type="InterPro" id="IPR005702">
    <property type="entry name" value="Wzc-like_C"/>
</dbReference>
<keyword evidence="15" id="KW-0829">Tyrosine-protein kinase</keyword>
<evidence type="ECO:0000256" key="8">
    <source>
        <dbReference type="ARBA" id="ARBA00022679"/>
    </source>
</evidence>
<keyword evidence="10" id="KW-0547">Nucleotide-binding</keyword>
<comment type="similarity">
    <text evidence="2">Belongs to the CpsC/CapA family.</text>
</comment>
<feature type="compositionally biased region" description="Low complexity" evidence="17">
    <location>
        <begin position="456"/>
        <end position="465"/>
    </location>
</feature>
<keyword evidence="6" id="KW-1003">Cell membrane</keyword>
<proteinExistence type="inferred from homology"/>
<evidence type="ECO:0000256" key="5">
    <source>
        <dbReference type="ARBA" id="ARBA00011903"/>
    </source>
</evidence>
<evidence type="ECO:0000256" key="11">
    <source>
        <dbReference type="ARBA" id="ARBA00022777"/>
    </source>
</evidence>
<evidence type="ECO:0000256" key="17">
    <source>
        <dbReference type="SAM" id="MobiDB-lite"/>
    </source>
</evidence>
<feature type="domain" description="AAA" evidence="20">
    <location>
        <begin position="275"/>
        <end position="401"/>
    </location>
</feature>
<evidence type="ECO:0000256" key="16">
    <source>
        <dbReference type="ARBA" id="ARBA00051245"/>
    </source>
</evidence>
<evidence type="ECO:0000256" key="2">
    <source>
        <dbReference type="ARBA" id="ARBA00006683"/>
    </source>
</evidence>
<dbReference type="InterPro" id="IPR027417">
    <property type="entry name" value="P-loop_NTPase"/>
</dbReference>
<evidence type="ECO:0000256" key="15">
    <source>
        <dbReference type="ARBA" id="ARBA00023137"/>
    </source>
</evidence>
<evidence type="ECO:0000256" key="14">
    <source>
        <dbReference type="ARBA" id="ARBA00023136"/>
    </source>
</evidence>
<dbReference type="InterPro" id="IPR025669">
    <property type="entry name" value="AAA_dom"/>
</dbReference>
<evidence type="ECO:0000256" key="1">
    <source>
        <dbReference type="ARBA" id="ARBA00004429"/>
    </source>
</evidence>
<keyword evidence="12" id="KW-0067">ATP-binding</keyword>
<comment type="subcellular location">
    <subcellularLocation>
        <location evidence="1">Cell inner membrane</location>
        <topology evidence="1">Multi-pass membrane protein</topology>
    </subcellularLocation>
</comment>
<evidence type="ECO:0000313" key="21">
    <source>
        <dbReference type="EMBL" id="EHR49861.1"/>
    </source>
</evidence>
<dbReference type="Pfam" id="PF13614">
    <property type="entry name" value="AAA_31"/>
    <property type="match status" value="1"/>
</dbReference>
<dbReference type="PANTHER" id="PTHR32309">
    <property type="entry name" value="TYROSINE-PROTEIN KINASE"/>
    <property type="match status" value="1"/>
</dbReference>
<evidence type="ECO:0000256" key="6">
    <source>
        <dbReference type="ARBA" id="ARBA00022475"/>
    </source>
</evidence>
<keyword evidence="14 18" id="KW-0472">Membrane</keyword>
<keyword evidence="22" id="KW-1185">Reference proteome</keyword>
<evidence type="ECO:0000256" key="3">
    <source>
        <dbReference type="ARBA" id="ARBA00007316"/>
    </source>
</evidence>
<dbReference type="EMBL" id="CM001439">
    <property type="protein sequence ID" value="EHR49861.1"/>
    <property type="molecule type" value="Genomic_DNA"/>
</dbReference>
<comment type="similarity">
    <text evidence="4">Belongs to the etk/wzc family.</text>
</comment>
<dbReference type="GO" id="GO:0004715">
    <property type="term" value="F:non-membrane spanning protein tyrosine kinase activity"/>
    <property type="evidence" value="ECO:0007669"/>
    <property type="project" value="UniProtKB-EC"/>
</dbReference>
<name>H5X2J6_9PSEU</name>
<sequence length="501" mass="53464">MLTLHDYLQVARERWKTILVGLLLGIATAATVTWTMVPQYSAQATIYISSHATGDLTDAYQGNRLSADKVKSYTQLLTSRRIGQDVVDRLGLNVPADEVAGQLSSSSEPETVLLSVQATDPSPARARDLANAAAGSFTGLVGQLERPAAGGPPTVTAQVVESARIPGGPVSPRPVLNIAVGVLLGLLGGYGAAMARHLLDTSIKSQQDLAKITDTPHLGNVAFDPEVPKRPLTVHTDPQSPRSEEFRKIRTNLQFVDVDSPNKAIVVTSAIPDEGKTTTLCNIAIAVAQAGSRVLVVETDLRRPRAAHYLGVEGAVGVTSVLSGRVSLSDAVQPWNFNMLDVLASGPIPPNPSELLASQQMSTLLKELRGRYDLIIFDAPPLLPVTDAAVLGAQCDGALIVARHGKTTTNQVKAAVSALEAASVRTLGTVLTMVPQPKSTSYYHYYYYSEERRPAAARPAQRGAATEVGQTTTNGHGEQPGQQQPIPVPEQGWRHERHHVR</sequence>
<dbReference type="InterPro" id="IPR003856">
    <property type="entry name" value="LPS_length_determ_N"/>
</dbReference>
<keyword evidence="9 18" id="KW-0812">Transmembrane</keyword>
<keyword evidence="7" id="KW-0997">Cell inner membrane</keyword>
<evidence type="ECO:0000259" key="19">
    <source>
        <dbReference type="Pfam" id="PF02706"/>
    </source>
</evidence>
<feature type="compositionally biased region" description="Polar residues" evidence="17">
    <location>
        <begin position="468"/>
        <end position="485"/>
    </location>
</feature>
<feature type="region of interest" description="Disordered" evidence="17">
    <location>
        <begin position="225"/>
        <end position="244"/>
    </location>
</feature>
<dbReference type="PANTHER" id="PTHR32309:SF13">
    <property type="entry name" value="FERRIC ENTEROBACTIN TRANSPORT PROTEIN FEPE"/>
    <property type="match status" value="1"/>
</dbReference>
<comment type="similarity">
    <text evidence="3">Belongs to the CpsD/CapB family.</text>
</comment>
<evidence type="ECO:0000256" key="10">
    <source>
        <dbReference type="ARBA" id="ARBA00022741"/>
    </source>
</evidence>
<feature type="region of interest" description="Disordered" evidence="17">
    <location>
        <begin position="456"/>
        <end position="501"/>
    </location>
</feature>
<dbReference type="eggNOG" id="COG0489">
    <property type="taxonomic scope" value="Bacteria"/>
</dbReference>
<dbReference type="EC" id="2.7.10.2" evidence="5"/>
<evidence type="ECO:0000313" key="22">
    <source>
        <dbReference type="Proteomes" id="UP000004926"/>
    </source>
</evidence>
<accession>H5X2J6</accession>
<dbReference type="GO" id="GO:0005524">
    <property type="term" value="F:ATP binding"/>
    <property type="evidence" value="ECO:0007669"/>
    <property type="project" value="UniProtKB-KW"/>
</dbReference>
<dbReference type="Proteomes" id="UP000004926">
    <property type="component" value="Chromosome"/>
</dbReference>
<evidence type="ECO:0000256" key="13">
    <source>
        <dbReference type="ARBA" id="ARBA00022989"/>
    </source>
</evidence>
<dbReference type="AlphaFoldDB" id="H5X2J6"/>
<protein>
    <recommendedName>
        <fullName evidence="5">non-specific protein-tyrosine kinase</fullName>
        <ecNumber evidence="5">2.7.10.2</ecNumber>
    </recommendedName>
</protein>
<keyword evidence="11" id="KW-0418">Kinase</keyword>
<evidence type="ECO:0000256" key="7">
    <source>
        <dbReference type="ARBA" id="ARBA00022519"/>
    </source>
</evidence>
<gene>
    <name evidence="21" type="ORF">SacmaDRAFT_1585</name>
</gene>
<dbReference type="InterPro" id="IPR050445">
    <property type="entry name" value="Bact_polysacc_biosynth/exp"/>
</dbReference>
<keyword evidence="8" id="KW-0808">Transferase</keyword>
<feature type="transmembrane region" description="Helical" evidence="18">
    <location>
        <begin position="18"/>
        <end position="37"/>
    </location>
</feature>
<evidence type="ECO:0000256" key="9">
    <source>
        <dbReference type="ARBA" id="ARBA00022692"/>
    </source>
</evidence>
<dbReference type="NCBIfam" id="TIGR01007">
    <property type="entry name" value="eps_fam"/>
    <property type="match status" value="1"/>
</dbReference>
<comment type="catalytic activity">
    <reaction evidence="16">
        <text>L-tyrosyl-[protein] + ATP = O-phospho-L-tyrosyl-[protein] + ADP + H(+)</text>
        <dbReference type="Rhea" id="RHEA:10596"/>
        <dbReference type="Rhea" id="RHEA-COMP:10136"/>
        <dbReference type="Rhea" id="RHEA-COMP:20101"/>
        <dbReference type="ChEBI" id="CHEBI:15378"/>
        <dbReference type="ChEBI" id="CHEBI:30616"/>
        <dbReference type="ChEBI" id="CHEBI:46858"/>
        <dbReference type="ChEBI" id="CHEBI:61978"/>
        <dbReference type="ChEBI" id="CHEBI:456216"/>
        <dbReference type="EC" id="2.7.10.2"/>
    </reaction>
</comment>